<dbReference type="Gene3D" id="1.10.510.10">
    <property type="entry name" value="Transferase(Phosphotransferase) domain 1"/>
    <property type="match status" value="1"/>
</dbReference>
<evidence type="ECO:0000256" key="5">
    <source>
        <dbReference type="ARBA" id="ARBA00012881"/>
    </source>
</evidence>
<evidence type="ECO:0000256" key="12">
    <source>
        <dbReference type="SAM" id="MobiDB-lite"/>
    </source>
</evidence>
<comment type="catalytic activity">
    <reaction evidence="10">
        <text>L-ornithine + NADPH + O2 = N(5)-hydroxy-L-ornithine + NADP(+) + H2O</text>
        <dbReference type="Rhea" id="RHEA:41508"/>
        <dbReference type="ChEBI" id="CHEBI:15377"/>
        <dbReference type="ChEBI" id="CHEBI:15379"/>
        <dbReference type="ChEBI" id="CHEBI:46911"/>
        <dbReference type="ChEBI" id="CHEBI:57783"/>
        <dbReference type="ChEBI" id="CHEBI:58349"/>
        <dbReference type="ChEBI" id="CHEBI:78275"/>
        <dbReference type="EC" id="1.14.13.196"/>
    </reaction>
</comment>
<comment type="cofactor">
    <cofactor evidence="1">
        <name>FAD</name>
        <dbReference type="ChEBI" id="CHEBI:57692"/>
    </cofactor>
</comment>
<dbReference type="Pfam" id="PF13434">
    <property type="entry name" value="Lys_Orn_oxgnase"/>
    <property type="match status" value="1"/>
</dbReference>
<keyword evidence="8" id="KW-0521">NADP</keyword>
<feature type="region of interest" description="Disordered" evidence="12">
    <location>
        <begin position="938"/>
        <end position="959"/>
    </location>
</feature>
<comment type="similarity">
    <text evidence="4">Belongs to the FAD-binding monooxygenase family.</text>
</comment>
<keyword evidence="6" id="KW-0285">Flavoprotein</keyword>
<evidence type="ECO:0000256" key="3">
    <source>
        <dbReference type="ARBA" id="ARBA00007588"/>
    </source>
</evidence>
<name>A0ABR2ZQ81_9AGAR</name>
<dbReference type="Pfam" id="PF13450">
    <property type="entry name" value="NAD_binding_8"/>
    <property type="match status" value="1"/>
</dbReference>
<comment type="pathway">
    <text evidence="2">Siderophore biosynthesis.</text>
</comment>
<dbReference type="InterPro" id="IPR036188">
    <property type="entry name" value="FAD/NAD-bd_sf"/>
</dbReference>
<evidence type="ECO:0000256" key="6">
    <source>
        <dbReference type="ARBA" id="ARBA00022630"/>
    </source>
</evidence>
<feature type="domain" description="Protein kinase" evidence="13">
    <location>
        <begin position="510"/>
        <end position="771"/>
    </location>
</feature>
<dbReference type="EC" id="1.14.13.196" evidence="5"/>
<evidence type="ECO:0000256" key="8">
    <source>
        <dbReference type="ARBA" id="ARBA00022857"/>
    </source>
</evidence>
<reference evidence="14 15" key="1">
    <citation type="submission" date="2024-05" db="EMBL/GenBank/DDBJ databases">
        <title>A draft genome resource for the thread blight pathogen Marasmius tenuissimus strain MS-2.</title>
        <authorList>
            <person name="Yulfo-Soto G.E."/>
            <person name="Baruah I.K."/>
            <person name="Amoako-Attah I."/>
            <person name="Bukari Y."/>
            <person name="Meinhardt L.W."/>
            <person name="Bailey B.A."/>
            <person name="Cohen S.P."/>
        </authorList>
    </citation>
    <scope>NUCLEOTIDE SEQUENCE [LARGE SCALE GENOMIC DNA]</scope>
    <source>
        <strain evidence="14 15">MS-2</strain>
    </source>
</reference>
<sequence length="972" mass="108717">MAQNGGEKNGPRVAIVGAGLAGISTAIALRKQLGFENFTIYERASSAGGTWRDNTYPGCGVDVPAHWYSLSTELNPNWSSYLVSQPEIKAYWQHLFDKYKLERHTVFNTTVTQSSWDSKNSRYTLTLHDETTGKESEMISEVLIYAIGGFMSPMYPTDVPGTEVFKGIAFHSARWRHDVELKGKRVGVIGNGCSAAQFVPVIASDPSVQVVNFCRTPQWFVPRRNPSYPRILQWAFAYIPGVMRLYRSWLMASSDLVYLIFRKSNKRLLAIVRQFLTRYIAKNVPKDIRKSMIPNYPPGCKRLIIDPDYLKTLSQPNVEVKWEPIDSVVPEGLRLRSGDVVPLDVIIFGTGYSVEPNFNAKGVDGLMMSDYFRSQGGATAYLGSAVPKFPNLFVLLGPNVATGHASVIFSEECQIQMAIHLIKPVLEGKVRSVEDTRLSWSRIVTDKACGDYNDWVQGRLDDSVWKECNSYYHVANTRQSKLIATFPGPVTLFWWMTRAIKKDHWKVTGSTTDDWLDEGYSSGTAGTNLLNSQTVAIKFEPRKAEAPQLRDECRSYRILAGCTGIPQIYHFGQEGLHNILVIDLLGPSLEDLFDMCGRKFSIKTVCMAARQMISRVQTIHDKNLIYRDIKPDNFLVGRPGTKGSNVVHVVDFGMAKQYRDPKTKQHIPYRERKSLSGTARYMSINTHLGREQSRRDDLEALGHVFMYFLRGSLPWQGLKAATNKQKYEKIGEKKQTTPIKELCEGFPEEFGIYLNYVRKLGFEETPDYEFLRELFAKVMKNNGDIDDGVFDWNLLNSGKGWEASAGHQQILNQMQPQAPPSPHDRRREDRRRASQQGGNLAAPSPALVRTSSQRKNSNALGTGGNTSGQVTPHSTAAQVNVPIGTPQRGSAQHPYANATGGYDYNGEDGYGTTQQYGRGSPMMSSVAAPPALSNVRARAGDHGVSRGEYDGQDVEDPPPKNTLFRILTCRCG</sequence>
<accession>A0ABR2ZQ81</accession>
<proteinExistence type="inferred from homology"/>
<dbReference type="PROSITE" id="PS00108">
    <property type="entry name" value="PROTEIN_KINASE_ST"/>
    <property type="match status" value="1"/>
</dbReference>
<keyword evidence="7" id="KW-0274">FAD</keyword>
<evidence type="ECO:0000256" key="7">
    <source>
        <dbReference type="ARBA" id="ARBA00022827"/>
    </source>
</evidence>
<dbReference type="EMBL" id="JBBXMP010000074">
    <property type="protein sequence ID" value="KAL0063746.1"/>
    <property type="molecule type" value="Genomic_DNA"/>
</dbReference>
<evidence type="ECO:0000313" key="14">
    <source>
        <dbReference type="EMBL" id="KAL0063746.1"/>
    </source>
</evidence>
<comment type="similarity">
    <text evidence="3">Belongs to the lysine N(6)-hydroxylase/L-ornithine N(5)-oxygenase family.</text>
</comment>
<dbReference type="InterPro" id="IPR051209">
    <property type="entry name" value="FAD-bind_Monooxygenase_sf"/>
</dbReference>
<evidence type="ECO:0000256" key="9">
    <source>
        <dbReference type="ARBA" id="ARBA00023002"/>
    </source>
</evidence>
<feature type="region of interest" description="Disordered" evidence="12">
    <location>
        <begin position="814"/>
        <end position="872"/>
    </location>
</feature>
<dbReference type="PROSITE" id="PS50011">
    <property type="entry name" value="PROTEIN_KINASE_DOM"/>
    <property type="match status" value="1"/>
</dbReference>
<dbReference type="CDD" id="cd14127">
    <property type="entry name" value="STKc_CK1_fungal"/>
    <property type="match status" value="1"/>
</dbReference>
<dbReference type="Pfam" id="PF00069">
    <property type="entry name" value="Pkinase"/>
    <property type="match status" value="1"/>
</dbReference>
<comment type="caution">
    <text evidence="14">The sequence shown here is derived from an EMBL/GenBank/DDBJ whole genome shotgun (WGS) entry which is preliminary data.</text>
</comment>
<evidence type="ECO:0000256" key="10">
    <source>
        <dbReference type="ARBA" id="ARBA00047598"/>
    </source>
</evidence>
<keyword evidence="15" id="KW-1185">Reference proteome</keyword>
<dbReference type="InterPro" id="IPR011009">
    <property type="entry name" value="Kinase-like_dom_sf"/>
</dbReference>
<evidence type="ECO:0000256" key="4">
    <source>
        <dbReference type="ARBA" id="ARBA00010139"/>
    </source>
</evidence>
<dbReference type="SUPFAM" id="SSF51905">
    <property type="entry name" value="FAD/NAD(P)-binding domain"/>
    <property type="match status" value="1"/>
</dbReference>
<dbReference type="SUPFAM" id="SSF56112">
    <property type="entry name" value="Protein kinase-like (PK-like)"/>
    <property type="match status" value="1"/>
</dbReference>
<evidence type="ECO:0000256" key="11">
    <source>
        <dbReference type="ARBA" id="ARBA00049248"/>
    </source>
</evidence>
<protein>
    <recommendedName>
        <fullName evidence="5">L-ornithine N(5)-monooxygenase [NAD(P)H]</fullName>
        <ecNumber evidence="5">1.14.13.196</ecNumber>
    </recommendedName>
</protein>
<evidence type="ECO:0000256" key="2">
    <source>
        <dbReference type="ARBA" id="ARBA00004924"/>
    </source>
</evidence>
<dbReference type="Gene3D" id="3.50.50.60">
    <property type="entry name" value="FAD/NAD(P)-binding domain"/>
    <property type="match status" value="2"/>
</dbReference>
<dbReference type="Proteomes" id="UP001437256">
    <property type="component" value="Unassembled WGS sequence"/>
</dbReference>
<feature type="compositionally biased region" description="Basic and acidic residues" evidence="12">
    <location>
        <begin position="822"/>
        <end position="832"/>
    </location>
</feature>
<dbReference type="PANTHER" id="PTHR42877:SF4">
    <property type="entry name" value="FAD_NAD(P)-BINDING DOMAIN-CONTAINING PROTEIN-RELATED"/>
    <property type="match status" value="1"/>
</dbReference>
<dbReference type="SMART" id="SM00220">
    <property type="entry name" value="S_TKc"/>
    <property type="match status" value="1"/>
</dbReference>
<keyword evidence="14" id="KW-0808">Transferase</keyword>
<organism evidence="14 15">
    <name type="scientific">Marasmius tenuissimus</name>
    <dbReference type="NCBI Taxonomy" id="585030"/>
    <lineage>
        <taxon>Eukaryota</taxon>
        <taxon>Fungi</taxon>
        <taxon>Dikarya</taxon>
        <taxon>Basidiomycota</taxon>
        <taxon>Agaricomycotina</taxon>
        <taxon>Agaricomycetes</taxon>
        <taxon>Agaricomycetidae</taxon>
        <taxon>Agaricales</taxon>
        <taxon>Marasmiineae</taxon>
        <taxon>Marasmiaceae</taxon>
        <taxon>Marasmius</taxon>
    </lineage>
</organism>
<comment type="catalytic activity">
    <reaction evidence="11">
        <text>L-ornithine + NADH + O2 = N(5)-hydroxy-L-ornithine + NAD(+) + H2O</text>
        <dbReference type="Rhea" id="RHEA:41512"/>
        <dbReference type="ChEBI" id="CHEBI:15377"/>
        <dbReference type="ChEBI" id="CHEBI:15379"/>
        <dbReference type="ChEBI" id="CHEBI:46911"/>
        <dbReference type="ChEBI" id="CHEBI:57540"/>
        <dbReference type="ChEBI" id="CHEBI:57945"/>
        <dbReference type="ChEBI" id="CHEBI:78275"/>
        <dbReference type="EC" id="1.14.13.196"/>
    </reaction>
</comment>
<feature type="compositionally biased region" description="Polar residues" evidence="12">
    <location>
        <begin position="849"/>
        <end position="860"/>
    </location>
</feature>
<evidence type="ECO:0000259" key="13">
    <source>
        <dbReference type="PROSITE" id="PS50011"/>
    </source>
</evidence>
<evidence type="ECO:0000313" key="15">
    <source>
        <dbReference type="Proteomes" id="UP001437256"/>
    </source>
</evidence>
<gene>
    <name evidence="14" type="primary">YCK2_2</name>
    <name evidence="14" type="ORF">AAF712_009303</name>
</gene>
<feature type="compositionally biased region" description="Basic and acidic residues" evidence="12">
    <location>
        <begin position="938"/>
        <end position="949"/>
    </location>
</feature>
<dbReference type="GO" id="GO:0004674">
    <property type="term" value="F:protein serine/threonine kinase activity"/>
    <property type="evidence" value="ECO:0007669"/>
    <property type="project" value="UniProtKB-EC"/>
</dbReference>
<keyword evidence="14" id="KW-0418">Kinase</keyword>
<dbReference type="InterPro" id="IPR025700">
    <property type="entry name" value="Lys/Orn_oxygenase"/>
</dbReference>
<keyword evidence="9" id="KW-0560">Oxidoreductase</keyword>
<dbReference type="InterPro" id="IPR008271">
    <property type="entry name" value="Ser/Thr_kinase_AS"/>
</dbReference>
<dbReference type="PANTHER" id="PTHR42877">
    <property type="entry name" value="L-ORNITHINE N(5)-MONOOXYGENASE-RELATED"/>
    <property type="match status" value="1"/>
</dbReference>
<evidence type="ECO:0000256" key="1">
    <source>
        <dbReference type="ARBA" id="ARBA00001974"/>
    </source>
</evidence>
<dbReference type="InterPro" id="IPR000719">
    <property type="entry name" value="Prot_kinase_dom"/>
</dbReference>